<gene>
    <name evidence="15" type="ORF">PBY51_016528</name>
</gene>
<comment type="caution">
    <text evidence="15">The sequence shown here is derived from an EMBL/GenBank/DDBJ whole genome shotgun (WGS) entry which is preliminary data.</text>
</comment>
<feature type="domain" description="Protein kinase" evidence="14">
    <location>
        <begin position="96"/>
        <end position="381"/>
    </location>
</feature>
<evidence type="ECO:0000313" key="16">
    <source>
        <dbReference type="Proteomes" id="UP001346869"/>
    </source>
</evidence>
<dbReference type="FunFam" id="3.30.200.20:FF:000124">
    <property type="entry name" value="Cyclin-dependent kinase 4"/>
    <property type="match status" value="1"/>
</dbReference>
<evidence type="ECO:0000313" key="15">
    <source>
        <dbReference type="EMBL" id="KAK5847398.1"/>
    </source>
</evidence>
<comment type="similarity">
    <text evidence="2">Belongs to the protein kinase superfamily. CMGC Ser/Thr protein kinase family. MAP kinase subfamily.</text>
</comment>
<dbReference type="GO" id="GO:0004707">
    <property type="term" value="F:MAP kinase activity"/>
    <property type="evidence" value="ECO:0007669"/>
    <property type="project" value="UniProtKB-EC"/>
</dbReference>
<dbReference type="GO" id="GO:0005829">
    <property type="term" value="C:cytosol"/>
    <property type="evidence" value="ECO:0007669"/>
    <property type="project" value="TreeGrafter"/>
</dbReference>
<dbReference type="Gene3D" id="3.30.200.20">
    <property type="entry name" value="Phosphorylase Kinase, domain 1"/>
    <property type="match status" value="1"/>
</dbReference>
<dbReference type="SMART" id="SM00220">
    <property type="entry name" value="S_TKc"/>
    <property type="match status" value="1"/>
</dbReference>
<evidence type="ECO:0000256" key="7">
    <source>
        <dbReference type="ARBA" id="ARBA00022840"/>
    </source>
</evidence>
<comment type="catalytic activity">
    <reaction evidence="11">
        <text>L-seryl-[protein] + ATP = O-phospho-L-seryl-[protein] + ADP + H(+)</text>
        <dbReference type="Rhea" id="RHEA:17989"/>
        <dbReference type="Rhea" id="RHEA-COMP:9863"/>
        <dbReference type="Rhea" id="RHEA-COMP:11604"/>
        <dbReference type="ChEBI" id="CHEBI:15378"/>
        <dbReference type="ChEBI" id="CHEBI:29999"/>
        <dbReference type="ChEBI" id="CHEBI:30616"/>
        <dbReference type="ChEBI" id="CHEBI:83421"/>
        <dbReference type="ChEBI" id="CHEBI:456216"/>
        <dbReference type="EC" id="2.7.11.22"/>
    </reaction>
</comment>
<comment type="catalytic activity">
    <reaction evidence="8">
        <text>L-threonyl-[protein] + ATP = O-phospho-L-threonyl-[protein] + ADP + H(+)</text>
        <dbReference type="Rhea" id="RHEA:46608"/>
        <dbReference type="Rhea" id="RHEA-COMP:11060"/>
        <dbReference type="Rhea" id="RHEA-COMP:11605"/>
        <dbReference type="ChEBI" id="CHEBI:15378"/>
        <dbReference type="ChEBI" id="CHEBI:30013"/>
        <dbReference type="ChEBI" id="CHEBI:30616"/>
        <dbReference type="ChEBI" id="CHEBI:61977"/>
        <dbReference type="ChEBI" id="CHEBI:456216"/>
        <dbReference type="EC" id="2.7.11.24"/>
    </reaction>
</comment>
<evidence type="ECO:0000259" key="14">
    <source>
        <dbReference type="PROSITE" id="PS50011"/>
    </source>
</evidence>
<evidence type="ECO:0000256" key="4">
    <source>
        <dbReference type="ARBA" id="ARBA00022679"/>
    </source>
</evidence>
<keyword evidence="3 13" id="KW-0723">Serine/threonine-protein kinase</keyword>
<name>A0AAN7W781_ELEMC</name>
<dbReference type="PROSITE" id="PS50011">
    <property type="entry name" value="PROTEIN_KINASE_DOM"/>
    <property type="match status" value="1"/>
</dbReference>
<dbReference type="Gene3D" id="1.10.510.10">
    <property type="entry name" value="Transferase(Phosphotransferase) domain 1"/>
    <property type="match status" value="1"/>
</dbReference>
<dbReference type="GO" id="GO:0030332">
    <property type="term" value="F:cyclin binding"/>
    <property type="evidence" value="ECO:0007669"/>
    <property type="project" value="TreeGrafter"/>
</dbReference>
<dbReference type="EMBL" id="JAUZQC010000026">
    <property type="protein sequence ID" value="KAK5847398.1"/>
    <property type="molecule type" value="Genomic_DNA"/>
</dbReference>
<evidence type="ECO:0000256" key="12">
    <source>
        <dbReference type="PROSITE-ProRule" id="PRU10141"/>
    </source>
</evidence>
<dbReference type="FunFam" id="1.10.510.10:FF:000624">
    <property type="entry name" value="Mitogen-activated protein kinase"/>
    <property type="match status" value="1"/>
</dbReference>
<evidence type="ECO:0000256" key="1">
    <source>
        <dbReference type="ARBA" id="ARBA00006485"/>
    </source>
</evidence>
<dbReference type="Proteomes" id="UP001346869">
    <property type="component" value="Unassembled WGS sequence"/>
</dbReference>
<evidence type="ECO:0000256" key="2">
    <source>
        <dbReference type="ARBA" id="ARBA00008832"/>
    </source>
</evidence>
<dbReference type="PANTHER" id="PTHR24056:SF159">
    <property type="entry name" value="CYCLIN-DEPENDENT KINASE 15"/>
    <property type="match status" value="1"/>
</dbReference>
<keyword evidence="7 12" id="KW-0067">ATP-binding</keyword>
<comment type="catalytic activity">
    <reaction evidence="10">
        <text>L-seryl-[protein] + ATP = O-phospho-L-seryl-[protein] + ADP + H(+)</text>
        <dbReference type="Rhea" id="RHEA:17989"/>
        <dbReference type="Rhea" id="RHEA-COMP:9863"/>
        <dbReference type="Rhea" id="RHEA-COMP:11604"/>
        <dbReference type="ChEBI" id="CHEBI:15378"/>
        <dbReference type="ChEBI" id="CHEBI:29999"/>
        <dbReference type="ChEBI" id="CHEBI:30616"/>
        <dbReference type="ChEBI" id="CHEBI:83421"/>
        <dbReference type="ChEBI" id="CHEBI:456216"/>
        <dbReference type="EC" id="2.7.11.24"/>
    </reaction>
</comment>
<dbReference type="GO" id="GO:0005524">
    <property type="term" value="F:ATP binding"/>
    <property type="evidence" value="ECO:0007669"/>
    <property type="project" value="UniProtKB-UniRule"/>
</dbReference>
<evidence type="ECO:0000256" key="3">
    <source>
        <dbReference type="ARBA" id="ARBA00022527"/>
    </source>
</evidence>
<keyword evidence="4" id="KW-0808">Transferase</keyword>
<dbReference type="GO" id="GO:0005634">
    <property type="term" value="C:nucleus"/>
    <property type="evidence" value="ECO:0007669"/>
    <property type="project" value="TreeGrafter"/>
</dbReference>
<dbReference type="InterPro" id="IPR008271">
    <property type="entry name" value="Ser/Thr_kinase_AS"/>
</dbReference>
<evidence type="ECO:0000256" key="8">
    <source>
        <dbReference type="ARBA" id="ARBA00047592"/>
    </source>
</evidence>
<reference evidence="15 16" key="1">
    <citation type="journal article" date="2023" name="Genes (Basel)">
        <title>Chromosome-Level Genome Assembly and Circadian Gene Repertoire of the Patagonia Blennie Eleginops maclovinus-The Closest Ancestral Proxy of Antarctic Cryonotothenioids.</title>
        <authorList>
            <person name="Cheng C.C."/>
            <person name="Rivera-Colon A.G."/>
            <person name="Minhas B.F."/>
            <person name="Wilson L."/>
            <person name="Rayamajhi N."/>
            <person name="Vargas-Chacoff L."/>
            <person name="Catchen J.M."/>
        </authorList>
    </citation>
    <scope>NUCLEOTIDE SEQUENCE [LARGE SCALE GENOMIC DNA]</scope>
    <source>
        <strain evidence="15">JMC-PN-2008</strain>
    </source>
</reference>
<dbReference type="InterPro" id="IPR017441">
    <property type="entry name" value="Protein_kinase_ATP_BS"/>
</dbReference>
<dbReference type="InterPro" id="IPR000719">
    <property type="entry name" value="Prot_kinase_dom"/>
</dbReference>
<evidence type="ECO:0000256" key="5">
    <source>
        <dbReference type="ARBA" id="ARBA00022741"/>
    </source>
</evidence>
<evidence type="ECO:0000256" key="13">
    <source>
        <dbReference type="RuleBase" id="RU000304"/>
    </source>
</evidence>
<keyword evidence="5 12" id="KW-0547">Nucleotide-binding</keyword>
<comment type="similarity">
    <text evidence="1">Belongs to the protein kinase superfamily. CMGC Ser/Thr protein kinase family. CDC2/CDKX subfamily.</text>
</comment>
<protein>
    <recommendedName>
        <fullName evidence="14">Protein kinase domain-containing protein</fullName>
    </recommendedName>
</protein>
<dbReference type="PROSITE" id="PS00108">
    <property type="entry name" value="PROTEIN_KINASE_ST"/>
    <property type="match status" value="1"/>
</dbReference>
<proteinExistence type="inferred from homology"/>
<evidence type="ECO:0000256" key="11">
    <source>
        <dbReference type="ARBA" id="ARBA00048367"/>
    </source>
</evidence>
<sequence>MEGLLSLCVRICCCCEEEEEDRKEEPKEEVKMKQQSFKSSCSSLPLAECDGPPPAFWFSTLQVRPPRHQRGRRSSEWGDSPLSWKPGLRFGASQSYLSLEKLGEGANACVYKGVSRINGQLVALKEIRMKTEEGVPFTAIREASLLKALKHANIVVLHDIVHTRDTLTLVFEYMQTDLGQYMSEHQGGLNSHNVRLLLFQLLRGLLFLHSQRVLHRDLKPPNLLLSFRGELKIADFGLARSQSVPGLVLSSEVVTLWYRPPDVLLGNTEYSSSLDIWGAGCIFVEMLQGAPAFPGERDRSGQLQEIWTVLGVPSEASWPGVCQLPEFNPERFLPSQPQKLRNVWKRLQQLPGKTEDLLDRMLKPPPLERISAQEALLHPYFHTLPPPIMHLGDTTSIFKVPGLCLEAEVRAGRRSRPSLLHRAPRW</sequence>
<dbReference type="AlphaFoldDB" id="A0AAN7W781"/>
<dbReference type="InterPro" id="IPR050108">
    <property type="entry name" value="CDK"/>
</dbReference>
<dbReference type="PROSITE" id="PS00107">
    <property type="entry name" value="PROTEIN_KINASE_ATP"/>
    <property type="match status" value="1"/>
</dbReference>
<organism evidence="15 16">
    <name type="scientific">Eleginops maclovinus</name>
    <name type="common">Patagonian blennie</name>
    <name type="synonym">Eleginus maclovinus</name>
    <dbReference type="NCBI Taxonomy" id="56733"/>
    <lineage>
        <taxon>Eukaryota</taxon>
        <taxon>Metazoa</taxon>
        <taxon>Chordata</taxon>
        <taxon>Craniata</taxon>
        <taxon>Vertebrata</taxon>
        <taxon>Euteleostomi</taxon>
        <taxon>Actinopterygii</taxon>
        <taxon>Neopterygii</taxon>
        <taxon>Teleostei</taxon>
        <taxon>Neoteleostei</taxon>
        <taxon>Acanthomorphata</taxon>
        <taxon>Eupercaria</taxon>
        <taxon>Perciformes</taxon>
        <taxon>Notothenioidei</taxon>
        <taxon>Eleginopidae</taxon>
        <taxon>Eleginops</taxon>
    </lineage>
</organism>
<dbReference type="SUPFAM" id="SSF56112">
    <property type="entry name" value="Protein kinase-like (PK-like)"/>
    <property type="match status" value="1"/>
</dbReference>
<keyword evidence="16" id="KW-1185">Reference proteome</keyword>
<keyword evidence="6" id="KW-0418">Kinase</keyword>
<evidence type="ECO:0000256" key="6">
    <source>
        <dbReference type="ARBA" id="ARBA00022777"/>
    </source>
</evidence>
<accession>A0AAN7W781</accession>
<feature type="binding site" evidence="12">
    <location>
        <position position="125"/>
    </location>
    <ligand>
        <name>ATP</name>
        <dbReference type="ChEBI" id="CHEBI:30616"/>
    </ligand>
</feature>
<evidence type="ECO:0000256" key="9">
    <source>
        <dbReference type="ARBA" id="ARBA00047811"/>
    </source>
</evidence>
<reference evidence="15 16" key="2">
    <citation type="journal article" date="2023" name="Mol. Biol. Evol.">
        <title>Genomics of Secondarily Temperate Adaptation in the Only Non-Antarctic Icefish.</title>
        <authorList>
            <person name="Rivera-Colon A.G."/>
            <person name="Rayamajhi N."/>
            <person name="Minhas B.F."/>
            <person name="Madrigal G."/>
            <person name="Bilyk K.T."/>
            <person name="Yoon V."/>
            <person name="Hune M."/>
            <person name="Gregory S."/>
            <person name="Cheng C.H.C."/>
            <person name="Catchen J.M."/>
        </authorList>
    </citation>
    <scope>NUCLEOTIDE SEQUENCE [LARGE SCALE GENOMIC DNA]</scope>
    <source>
        <strain evidence="15">JMC-PN-2008</strain>
    </source>
</reference>
<dbReference type="PANTHER" id="PTHR24056">
    <property type="entry name" value="CELL DIVISION PROTEIN KINASE"/>
    <property type="match status" value="1"/>
</dbReference>
<evidence type="ECO:0000256" key="10">
    <source>
        <dbReference type="ARBA" id="ARBA00048312"/>
    </source>
</evidence>
<dbReference type="GO" id="GO:0004693">
    <property type="term" value="F:cyclin-dependent protein serine/threonine kinase activity"/>
    <property type="evidence" value="ECO:0007669"/>
    <property type="project" value="UniProtKB-EC"/>
</dbReference>
<dbReference type="Pfam" id="PF00069">
    <property type="entry name" value="Pkinase"/>
    <property type="match status" value="1"/>
</dbReference>
<comment type="catalytic activity">
    <reaction evidence="9">
        <text>L-threonyl-[protein] + ATP = O-phospho-L-threonyl-[protein] + ADP + H(+)</text>
        <dbReference type="Rhea" id="RHEA:46608"/>
        <dbReference type="Rhea" id="RHEA-COMP:11060"/>
        <dbReference type="Rhea" id="RHEA-COMP:11605"/>
        <dbReference type="ChEBI" id="CHEBI:15378"/>
        <dbReference type="ChEBI" id="CHEBI:30013"/>
        <dbReference type="ChEBI" id="CHEBI:30616"/>
        <dbReference type="ChEBI" id="CHEBI:61977"/>
        <dbReference type="ChEBI" id="CHEBI:456216"/>
        <dbReference type="EC" id="2.7.11.22"/>
    </reaction>
</comment>
<dbReference type="InterPro" id="IPR011009">
    <property type="entry name" value="Kinase-like_dom_sf"/>
</dbReference>